<proteinExistence type="predicted"/>
<organism evidence="1">
    <name type="scientific">Arundo donax</name>
    <name type="common">Giant reed</name>
    <name type="synonym">Donax arundinaceus</name>
    <dbReference type="NCBI Taxonomy" id="35708"/>
    <lineage>
        <taxon>Eukaryota</taxon>
        <taxon>Viridiplantae</taxon>
        <taxon>Streptophyta</taxon>
        <taxon>Embryophyta</taxon>
        <taxon>Tracheophyta</taxon>
        <taxon>Spermatophyta</taxon>
        <taxon>Magnoliopsida</taxon>
        <taxon>Liliopsida</taxon>
        <taxon>Poales</taxon>
        <taxon>Poaceae</taxon>
        <taxon>PACMAD clade</taxon>
        <taxon>Arundinoideae</taxon>
        <taxon>Arundineae</taxon>
        <taxon>Arundo</taxon>
    </lineage>
</organism>
<reference evidence="1" key="1">
    <citation type="submission" date="2014-09" db="EMBL/GenBank/DDBJ databases">
        <authorList>
            <person name="Magalhaes I.L.F."/>
            <person name="Oliveira U."/>
            <person name="Santos F.R."/>
            <person name="Vidigal T.H.D.A."/>
            <person name="Brescovit A.D."/>
            <person name="Santos A.J."/>
        </authorList>
    </citation>
    <scope>NUCLEOTIDE SEQUENCE</scope>
    <source>
        <tissue evidence="1">Shoot tissue taken approximately 20 cm above the soil surface</tissue>
    </source>
</reference>
<name>A0A0A9T8M8_ARUDO</name>
<protein>
    <submittedName>
        <fullName evidence="1">Uncharacterized protein</fullName>
    </submittedName>
</protein>
<sequence length="206" mass="23039">MELPSLSLLLLAVLRQAPEEISHALIIHLIISKHLAELLGLSPELLALFLHHDRPQNICNVFRRERAVLLVPCYLDADLLPHQKPGVEALIEHQRQKHQPDAAREALGDGVPAGMRQEPPDRFVGQQLGLGHPAAADESTAVDPLLEAFRQPPRRAFFCMGRQPECPEERQPGCLQAKRDCLELRACQLRFAAESRVHDGARRLPV</sequence>
<dbReference type="EMBL" id="GBRH01229446">
    <property type="protein sequence ID" value="JAD68449.1"/>
    <property type="molecule type" value="Transcribed_RNA"/>
</dbReference>
<reference evidence="1" key="2">
    <citation type="journal article" date="2015" name="Data Brief">
        <title>Shoot transcriptome of the giant reed, Arundo donax.</title>
        <authorList>
            <person name="Barrero R.A."/>
            <person name="Guerrero F.D."/>
            <person name="Moolhuijzen P."/>
            <person name="Goolsby J.A."/>
            <person name="Tidwell J."/>
            <person name="Bellgard S.E."/>
            <person name="Bellgard M.I."/>
        </authorList>
    </citation>
    <scope>NUCLEOTIDE SEQUENCE</scope>
    <source>
        <tissue evidence="1">Shoot tissue taken approximately 20 cm above the soil surface</tissue>
    </source>
</reference>
<dbReference type="AlphaFoldDB" id="A0A0A9T8M8"/>
<evidence type="ECO:0000313" key="1">
    <source>
        <dbReference type="EMBL" id="JAD68449.1"/>
    </source>
</evidence>
<accession>A0A0A9T8M8</accession>